<protein>
    <submittedName>
        <fullName evidence="2">Uncharacterized protein</fullName>
    </submittedName>
</protein>
<dbReference type="EMBL" id="BGZK01000142">
    <property type="protein sequence ID" value="GBP22621.1"/>
    <property type="molecule type" value="Genomic_DNA"/>
</dbReference>
<comment type="caution">
    <text evidence="2">The sequence shown here is derived from an EMBL/GenBank/DDBJ whole genome shotgun (WGS) entry which is preliminary data.</text>
</comment>
<evidence type="ECO:0000313" key="3">
    <source>
        <dbReference type="Proteomes" id="UP000299102"/>
    </source>
</evidence>
<keyword evidence="3" id="KW-1185">Reference proteome</keyword>
<name>A0A4C1U8E2_EUMVA</name>
<accession>A0A4C1U8E2</accession>
<organism evidence="2 3">
    <name type="scientific">Eumeta variegata</name>
    <name type="common">Bagworm moth</name>
    <name type="synonym">Eumeta japonica</name>
    <dbReference type="NCBI Taxonomy" id="151549"/>
    <lineage>
        <taxon>Eukaryota</taxon>
        <taxon>Metazoa</taxon>
        <taxon>Ecdysozoa</taxon>
        <taxon>Arthropoda</taxon>
        <taxon>Hexapoda</taxon>
        <taxon>Insecta</taxon>
        <taxon>Pterygota</taxon>
        <taxon>Neoptera</taxon>
        <taxon>Endopterygota</taxon>
        <taxon>Lepidoptera</taxon>
        <taxon>Glossata</taxon>
        <taxon>Ditrysia</taxon>
        <taxon>Tineoidea</taxon>
        <taxon>Psychidae</taxon>
        <taxon>Oiketicinae</taxon>
        <taxon>Eumeta</taxon>
    </lineage>
</organism>
<keyword evidence="1" id="KW-0812">Transmembrane</keyword>
<proteinExistence type="predicted"/>
<gene>
    <name evidence="2" type="ORF">EVAR_13901_1</name>
</gene>
<feature type="transmembrane region" description="Helical" evidence="1">
    <location>
        <begin position="95"/>
        <end position="118"/>
    </location>
</feature>
<keyword evidence="1" id="KW-0472">Membrane</keyword>
<evidence type="ECO:0000313" key="2">
    <source>
        <dbReference type="EMBL" id="GBP22621.1"/>
    </source>
</evidence>
<keyword evidence="1" id="KW-1133">Transmembrane helix</keyword>
<sequence length="308" mass="34092">MNHLPAPEIIPGSASGFRCCAVFPVFTSHIIPCSRHFGEEGERPELCFRYASMDFRFLAFQWQNQDVTKSYRSVIHSRDNKRHAGRRGAGTDCSAFGAVIPVYTGVIVLFALAAAAYAQGDRGEHLFLMLVVGLHALDNSYKFFPINCYWSLLCHLSMEYSELLSLKRRSLRFLNDVFEKNDMELHYNLFGLVIGVDPGFYQPSQDNQIVIPNPDPSFYQPHGTGPTYVDNGEVRPSLPYPYKQCKSTDTLIATCAGAAACIPAFMDDVMSLCAIVLLLDISHLIQGFGSGSCHAAELTMEATALLIG</sequence>
<reference evidence="2 3" key="1">
    <citation type="journal article" date="2019" name="Commun. Biol.">
        <title>The bagworm genome reveals a unique fibroin gene that provides high tensile strength.</title>
        <authorList>
            <person name="Kono N."/>
            <person name="Nakamura H."/>
            <person name="Ohtoshi R."/>
            <person name="Tomita M."/>
            <person name="Numata K."/>
            <person name="Arakawa K."/>
        </authorList>
    </citation>
    <scope>NUCLEOTIDE SEQUENCE [LARGE SCALE GENOMIC DNA]</scope>
</reference>
<dbReference type="AlphaFoldDB" id="A0A4C1U8E2"/>
<dbReference type="Proteomes" id="UP000299102">
    <property type="component" value="Unassembled WGS sequence"/>
</dbReference>
<evidence type="ECO:0000256" key="1">
    <source>
        <dbReference type="SAM" id="Phobius"/>
    </source>
</evidence>